<dbReference type="CDD" id="cd00009">
    <property type="entry name" value="AAA"/>
    <property type="match status" value="1"/>
</dbReference>
<dbReference type="PROSITE" id="PS50045">
    <property type="entry name" value="SIGMA54_INTERACT_4"/>
    <property type="match status" value="1"/>
</dbReference>
<dbReference type="PROSITE" id="PS51096">
    <property type="entry name" value="PTS_EIIA_TYPE_4"/>
    <property type="match status" value="1"/>
</dbReference>
<feature type="domain" description="PRD" evidence="5">
    <location>
        <begin position="737"/>
        <end position="842"/>
    </location>
</feature>
<keyword evidence="2" id="KW-0067">ATP-binding</keyword>
<evidence type="ECO:0000313" key="6">
    <source>
        <dbReference type="EMBL" id="MBV7389354.1"/>
    </source>
</evidence>
<feature type="domain" description="PRD" evidence="5">
    <location>
        <begin position="466"/>
        <end position="575"/>
    </location>
</feature>
<evidence type="ECO:0000256" key="2">
    <source>
        <dbReference type="ARBA" id="ARBA00022840"/>
    </source>
</evidence>
<keyword evidence="1" id="KW-0547">Nucleotide-binding</keyword>
<dbReference type="Pfam" id="PF00874">
    <property type="entry name" value="PRD"/>
    <property type="match status" value="2"/>
</dbReference>
<sequence length="844" mass="96232">MMRKESVFNFLQEETKSFISLNDSPKLNSTSISEAMGIARYNISRDLNRLVEEEKVIKLSGRPVCFLAKDLIEEKIGNSLVIDETLTMEKIKKLLTKQSQKSSNDFPFSELIGYDGSLENAVKQAKAALLYPPFGLHSLLTGPSGSGKTTFARFMYQYATNFGKLQKDAPYIVFNCADYSNNQHLLLDHLFGHVKHAFTGAESDKDGLIASANNGILFLDEIHRLPPEGQEMLFSIMDRGEYYRLGESSNPRKVQLLIIGATTEEIKGNILSTFLRRIPLKIYMPSVKERGLAEKIKLIYFCFKQEAKKVGRKLQVNEDVIRFFLQYDPVGNIGQMKNDIQLLCANALVDSISSQSEIIQVKLSHLSTYLIDQFYYTHSSEINSEIREKLKLLKIEEFVFNPEGEKDSDPFLLVDEEDSISHDVLEVYHKHLQGESSLSPLKSIIHGKAQQLAKKQGNRQQAIFKIVSRKNYEVTINILKKIAQNKQYHLEESNIKSLALHLDTLIEKISEGYCFRDNNFLEQRKPNELALEKEIEVAEQICKEISNQLEVKLPESEKYFISLYLKAMNEKYTEKKIGVLVLMHGTTAATDLASTSNQLLNVDHAVGLNMPLTQSVADTLEKATTIIQEIDQGKGVVILSDMGSLNMFGDIITKKTGIPTQTIKMVTTPMAIEATRKSLLPKMSITELCESIIEQSAYIGNSVEDIQTKIFEEKPETLVDDRRSKIICILEESLIFLDGTVIYDLLEAEAKKIAENYPIEHYEDFWIKFLFHMSNMIERAIRKEQFSREESVIIIQANTTLYQYLKELLKPLENRFAIVIEDSELSYLMELIEVNTSTIYEEYQ</sequence>
<dbReference type="PANTHER" id="PTHR32071:SF38">
    <property type="entry name" value="PSP OPERON TRANSCRIPTIONAL ACTIVATOR"/>
    <property type="match status" value="1"/>
</dbReference>
<dbReference type="InterPro" id="IPR002078">
    <property type="entry name" value="Sigma_54_int"/>
</dbReference>
<organism evidence="6 7">
    <name type="scientific">Enterococcus alishanensis</name>
    <dbReference type="NCBI Taxonomy" id="1303817"/>
    <lineage>
        <taxon>Bacteria</taxon>
        <taxon>Bacillati</taxon>
        <taxon>Bacillota</taxon>
        <taxon>Bacilli</taxon>
        <taxon>Lactobacillales</taxon>
        <taxon>Enterococcaceae</taxon>
        <taxon>Enterococcus</taxon>
    </lineage>
</organism>
<reference evidence="6 7" key="1">
    <citation type="submission" date="2021-06" db="EMBL/GenBank/DDBJ databases">
        <title>Enterococcus alishanensis sp. nov., a novel lactic acid bacterium isolated from fresh coffee beans.</title>
        <authorList>
            <person name="Chen Y.-S."/>
        </authorList>
    </citation>
    <scope>NUCLEOTIDE SEQUENCE [LARGE SCALE GENOMIC DNA]</scope>
    <source>
        <strain evidence="6 7">ALS3</strain>
    </source>
</reference>
<dbReference type="EMBL" id="JAHUZB010000001">
    <property type="protein sequence ID" value="MBV7389354.1"/>
    <property type="molecule type" value="Genomic_DNA"/>
</dbReference>
<proteinExistence type="predicted"/>
<dbReference type="PANTHER" id="PTHR32071">
    <property type="entry name" value="TRANSCRIPTIONAL REGULATORY PROTEIN"/>
    <property type="match status" value="1"/>
</dbReference>
<accession>A0ABS6T8X5</accession>
<evidence type="ECO:0000256" key="1">
    <source>
        <dbReference type="ARBA" id="ARBA00022741"/>
    </source>
</evidence>
<evidence type="ECO:0000259" key="4">
    <source>
        <dbReference type="PROSITE" id="PS51096"/>
    </source>
</evidence>
<dbReference type="InterPro" id="IPR011608">
    <property type="entry name" value="PRD"/>
</dbReference>
<evidence type="ECO:0000259" key="5">
    <source>
        <dbReference type="PROSITE" id="PS51372"/>
    </source>
</evidence>
<dbReference type="PROSITE" id="PS51372">
    <property type="entry name" value="PRD_2"/>
    <property type="match status" value="2"/>
</dbReference>
<dbReference type="InterPro" id="IPR004701">
    <property type="entry name" value="PTS_EIIA_man-typ"/>
</dbReference>
<dbReference type="Proteomes" id="UP000774130">
    <property type="component" value="Unassembled WGS sequence"/>
</dbReference>
<keyword evidence="7" id="KW-1185">Reference proteome</keyword>
<feature type="domain" description="Sigma-54 factor interaction" evidence="3">
    <location>
        <begin position="111"/>
        <end position="345"/>
    </location>
</feature>
<feature type="domain" description="PTS EIIA type-4" evidence="4">
    <location>
        <begin position="576"/>
        <end position="718"/>
    </location>
</feature>
<protein>
    <submittedName>
        <fullName evidence="6">Sigma 54-interacting transcriptional regulator</fullName>
    </submittedName>
</protein>
<name>A0ABS6T8X5_9ENTE</name>
<dbReference type="Pfam" id="PF03610">
    <property type="entry name" value="EIIA-man"/>
    <property type="match status" value="1"/>
</dbReference>
<dbReference type="InterPro" id="IPR025943">
    <property type="entry name" value="Sigma_54_int_dom_ATP-bd_2"/>
</dbReference>
<evidence type="ECO:0000259" key="3">
    <source>
        <dbReference type="PROSITE" id="PS50045"/>
    </source>
</evidence>
<evidence type="ECO:0000313" key="7">
    <source>
        <dbReference type="Proteomes" id="UP000774130"/>
    </source>
</evidence>
<comment type="caution">
    <text evidence="6">The sequence shown here is derived from an EMBL/GenBank/DDBJ whole genome shotgun (WGS) entry which is preliminary data.</text>
</comment>
<dbReference type="SMART" id="SM00382">
    <property type="entry name" value="AAA"/>
    <property type="match status" value="1"/>
</dbReference>
<dbReference type="PROSITE" id="PS00676">
    <property type="entry name" value="SIGMA54_INTERACT_2"/>
    <property type="match status" value="1"/>
</dbReference>
<gene>
    <name evidence="6" type="ORF">KUA55_01570</name>
</gene>
<dbReference type="InterPro" id="IPR003593">
    <property type="entry name" value="AAA+_ATPase"/>
</dbReference>
<dbReference type="Pfam" id="PF00158">
    <property type="entry name" value="Sigma54_activat"/>
    <property type="match status" value="1"/>
</dbReference>
<dbReference type="RefSeq" id="WP_218324419.1">
    <property type="nucleotide sequence ID" value="NZ_JAHUZB010000001.1"/>
</dbReference>